<dbReference type="EMBL" id="WHWB01032206">
    <property type="protein sequence ID" value="KAJ7426508.1"/>
    <property type="molecule type" value="Genomic_DNA"/>
</dbReference>
<reference evidence="3" key="1">
    <citation type="submission" date="2019-10" db="EMBL/GenBank/DDBJ databases">
        <authorList>
            <person name="Soares A.E.R."/>
            <person name="Aleixo A."/>
            <person name="Schneider P."/>
            <person name="Miyaki C.Y."/>
            <person name="Schneider M.P."/>
            <person name="Mello C."/>
            <person name="Vasconcelos A.T.R."/>
        </authorList>
    </citation>
    <scope>NUCLEOTIDE SEQUENCE</scope>
    <source>
        <tissue evidence="3">Muscle</tissue>
    </source>
</reference>
<name>A0ABQ9DVT8_9PASS</name>
<evidence type="ECO:0008006" key="5">
    <source>
        <dbReference type="Google" id="ProtNLM"/>
    </source>
</evidence>
<gene>
    <name evidence="3" type="ORF">WISP_15135</name>
</gene>
<keyword evidence="4" id="KW-1185">Reference proteome</keyword>
<feature type="compositionally biased region" description="Basic residues" evidence="1">
    <location>
        <begin position="1"/>
        <end position="11"/>
    </location>
</feature>
<protein>
    <recommendedName>
        <fullName evidence="5">Zinc finger protein 521</fullName>
    </recommendedName>
</protein>
<organism evidence="3 4">
    <name type="scientific">Willisornis vidua</name>
    <name type="common">Xingu scale-backed antbird</name>
    <dbReference type="NCBI Taxonomy" id="1566151"/>
    <lineage>
        <taxon>Eukaryota</taxon>
        <taxon>Metazoa</taxon>
        <taxon>Chordata</taxon>
        <taxon>Craniata</taxon>
        <taxon>Vertebrata</taxon>
        <taxon>Euteleostomi</taxon>
        <taxon>Archelosauria</taxon>
        <taxon>Archosauria</taxon>
        <taxon>Dinosauria</taxon>
        <taxon>Saurischia</taxon>
        <taxon>Theropoda</taxon>
        <taxon>Coelurosauria</taxon>
        <taxon>Aves</taxon>
        <taxon>Neognathae</taxon>
        <taxon>Neoaves</taxon>
        <taxon>Telluraves</taxon>
        <taxon>Australaves</taxon>
        <taxon>Passeriformes</taxon>
        <taxon>Thamnophilidae</taxon>
        <taxon>Willisornis</taxon>
    </lineage>
</organism>
<evidence type="ECO:0000256" key="2">
    <source>
        <dbReference type="SAM" id="Phobius"/>
    </source>
</evidence>
<comment type="caution">
    <text evidence="3">The sequence shown here is derived from an EMBL/GenBank/DDBJ whole genome shotgun (WGS) entry which is preliminary data.</text>
</comment>
<evidence type="ECO:0000313" key="4">
    <source>
        <dbReference type="Proteomes" id="UP001145742"/>
    </source>
</evidence>
<feature type="compositionally biased region" description="Basic and acidic residues" evidence="1">
    <location>
        <begin position="12"/>
        <end position="23"/>
    </location>
</feature>
<accession>A0ABQ9DVT8</accession>
<dbReference type="Proteomes" id="UP001145742">
    <property type="component" value="Unassembled WGS sequence"/>
</dbReference>
<proteinExistence type="predicted"/>
<evidence type="ECO:0000256" key="1">
    <source>
        <dbReference type="SAM" id="MobiDB-lite"/>
    </source>
</evidence>
<evidence type="ECO:0000313" key="3">
    <source>
        <dbReference type="EMBL" id="KAJ7426508.1"/>
    </source>
</evidence>
<keyword evidence="2" id="KW-1133">Transmembrane helix</keyword>
<keyword evidence="2" id="KW-0472">Membrane</keyword>
<keyword evidence="2" id="KW-0812">Transmembrane</keyword>
<feature type="transmembrane region" description="Helical" evidence="2">
    <location>
        <begin position="139"/>
        <end position="158"/>
    </location>
</feature>
<sequence length="245" mass="27249">MSRRKQAKPRSLKVEENETEDHQAGVGLTAAQTDPNCKLEDKAEDGDVLDCKKRPDEGEELEEEAVHSCDSCLQVFESLSDITEHKINQCQLTVSIEVNEKIPIDFSGGWNRPFMSYSVMFFAIIRNSCTEAFSEKNPVINLFMGIICAIFLRLVILAHTSKDSFVWLLSSMCPLRTSHHVNLNSQHNGKILDLIQHACTSEGTISLLSTLDRDTSLLAHKVLICSKKCSTGDCTTLIGKGVCCR</sequence>
<feature type="region of interest" description="Disordered" evidence="1">
    <location>
        <begin position="1"/>
        <end position="32"/>
    </location>
</feature>